<organism evidence="2 3">
    <name type="scientific">Citrus x changshan-huyou</name>
    <dbReference type="NCBI Taxonomy" id="2935761"/>
    <lineage>
        <taxon>Eukaryota</taxon>
        <taxon>Viridiplantae</taxon>
        <taxon>Streptophyta</taxon>
        <taxon>Embryophyta</taxon>
        <taxon>Tracheophyta</taxon>
        <taxon>Spermatophyta</taxon>
        <taxon>Magnoliopsida</taxon>
        <taxon>eudicotyledons</taxon>
        <taxon>Gunneridae</taxon>
        <taxon>Pentapetalae</taxon>
        <taxon>rosids</taxon>
        <taxon>malvids</taxon>
        <taxon>Sapindales</taxon>
        <taxon>Rutaceae</taxon>
        <taxon>Aurantioideae</taxon>
        <taxon>Citrus</taxon>
    </lineage>
</organism>
<gene>
    <name evidence="2" type="ORF">WN944_014892</name>
</gene>
<feature type="region of interest" description="Disordered" evidence="1">
    <location>
        <begin position="1"/>
        <end position="25"/>
    </location>
</feature>
<reference evidence="2 3" key="1">
    <citation type="submission" date="2024-05" db="EMBL/GenBank/DDBJ databases">
        <title>Haplotype-resolved chromosome-level genome assembly of Huyou (Citrus changshanensis).</title>
        <authorList>
            <person name="Miao C."/>
            <person name="Chen W."/>
            <person name="Wu Y."/>
            <person name="Wang L."/>
            <person name="Zhao S."/>
            <person name="Grierson D."/>
            <person name="Xu C."/>
            <person name="Chen K."/>
        </authorList>
    </citation>
    <scope>NUCLEOTIDE SEQUENCE [LARGE SCALE GENOMIC DNA]</scope>
    <source>
        <strain evidence="2">01-14</strain>
        <tissue evidence="2">Leaf</tissue>
    </source>
</reference>
<keyword evidence="3" id="KW-1185">Reference proteome</keyword>
<name>A0AAP0QM51_9ROSI</name>
<sequence>METAGGGGPDNHQNAEAGTARQKKGLNKHALICALRLTQFY</sequence>
<proteinExistence type="predicted"/>
<dbReference type="Proteomes" id="UP001428341">
    <property type="component" value="Unassembled WGS sequence"/>
</dbReference>
<evidence type="ECO:0000313" key="3">
    <source>
        <dbReference type="Proteomes" id="UP001428341"/>
    </source>
</evidence>
<dbReference type="AlphaFoldDB" id="A0AAP0QM51"/>
<evidence type="ECO:0000313" key="2">
    <source>
        <dbReference type="EMBL" id="KAK9199700.1"/>
    </source>
</evidence>
<accession>A0AAP0QM51</accession>
<evidence type="ECO:0000256" key="1">
    <source>
        <dbReference type="SAM" id="MobiDB-lite"/>
    </source>
</evidence>
<dbReference type="EMBL" id="JBCGBO010000005">
    <property type="protein sequence ID" value="KAK9199700.1"/>
    <property type="molecule type" value="Genomic_DNA"/>
</dbReference>
<protein>
    <submittedName>
        <fullName evidence="2">Uncharacterized protein</fullName>
    </submittedName>
</protein>
<comment type="caution">
    <text evidence="2">The sequence shown here is derived from an EMBL/GenBank/DDBJ whole genome shotgun (WGS) entry which is preliminary data.</text>
</comment>